<sequence length="40" mass="4375">MKKYLIALITITLLTATPISFDLSGSDEPSIETRSKTGYV</sequence>
<evidence type="ECO:0000313" key="1">
    <source>
        <dbReference type="EMBL" id="MBM7836953.1"/>
    </source>
</evidence>
<dbReference type="Proteomes" id="UP001179280">
    <property type="component" value="Unassembled WGS sequence"/>
</dbReference>
<accession>A0ABS2SN64</accession>
<protein>
    <submittedName>
        <fullName evidence="1">Uncharacterized protein</fullName>
    </submittedName>
</protein>
<organism evidence="1 2">
    <name type="scientific">Shouchella xiaoxiensis</name>
    <dbReference type="NCBI Taxonomy" id="766895"/>
    <lineage>
        <taxon>Bacteria</taxon>
        <taxon>Bacillati</taxon>
        <taxon>Bacillota</taxon>
        <taxon>Bacilli</taxon>
        <taxon>Bacillales</taxon>
        <taxon>Bacillaceae</taxon>
        <taxon>Shouchella</taxon>
    </lineage>
</organism>
<dbReference type="RefSeq" id="WP_275582659.1">
    <property type="nucleotide sequence ID" value="NZ_JAFBCV010000001.1"/>
</dbReference>
<comment type="caution">
    <text evidence="1">The sequence shown here is derived from an EMBL/GenBank/DDBJ whole genome shotgun (WGS) entry which is preliminary data.</text>
</comment>
<reference evidence="1" key="1">
    <citation type="submission" date="2021-01" db="EMBL/GenBank/DDBJ databases">
        <title>Genomic Encyclopedia of Type Strains, Phase IV (KMG-IV): sequencing the most valuable type-strain genomes for metagenomic binning, comparative biology and taxonomic classification.</title>
        <authorList>
            <person name="Goeker M."/>
        </authorList>
    </citation>
    <scope>NUCLEOTIDE SEQUENCE</scope>
    <source>
        <strain evidence="1">DSM 21943</strain>
    </source>
</reference>
<keyword evidence="2" id="KW-1185">Reference proteome</keyword>
<evidence type="ECO:0000313" key="2">
    <source>
        <dbReference type="Proteomes" id="UP001179280"/>
    </source>
</evidence>
<name>A0ABS2SN64_9BACI</name>
<proteinExistence type="predicted"/>
<gene>
    <name evidence="1" type="ORF">JOC54_000184</name>
</gene>
<dbReference type="EMBL" id="JAFBCV010000001">
    <property type="protein sequence ID" value="MBM7836953.1"/>
    <property type="molecule type" value="Genomic_DNA"/>
</dbReference>